<dbReference type="AlphaFoldDB" id="A0AAN7URI3"/>
<dbReference type="EMBL" id="JAWHQM010000019">
    <property type="protein sequence ID" value="KAK5631426.1"/>
    <property type="molecule type" value="Genomic_DNA"/>
</dbReference>
<proteinExistence type="predicted"/>
<name>A0AAN7URI3_9PEZI</name>
<dbReference type="Gene3D" id="3.40.50.150">
    <property type="entry name" value="Vaccinia Virus protein VP39"/>
    <property type="match status" value="1"/>
</dbReference>
<gene>
    <name evidence="1" type="ORF">RRF57_007140</name>
</gene>
<protein>
    <submittedName>
        <fullName evidence="1">Uncharacterized protein</fullName>
    </submittedName>
</protein>
<evidence type="ECO:0000313" key="1">
    <source>
        <dbReference type="EMBL" id="KAK5631426.1"/>
    </source>
</evidence>
<keyword evidence="2" id="KW-1185">Reference proteome</keyword>
<comment type="caution">
    <text evidence="1">The sequence shown here is derived from an EMBL/GenBank/DDBJ whole genome shotgun (WGS) entry which is preliminary data.</text>
</comment>
<dbReference type="Proteomes" id="UP001305414">
    <property type="component" value="Unassembled WGS sequence"/>
</dbReference>
<organism evidence="1 2">
    <name type="scientific">Xylaria bambusicola</name>
    <dbReference type="NCBI Taxonomy" id="326684"/>
    <lineage>
        <taxon>Eukaryota</taxon>
        <taxon>Fungi</taxon>
        <taxon>Dikarya</taxon>
        <taxon>Ascomycota</taxon>
        <taxon>Pezizomycotina</taxon>
        <taxon>Sordariomycetes</taxon>
        <taxon>Xylariomycetidae</taxon>
        <taxon>Xylariales</taxon>
        <taxon>Xylariaceae</taxon>
        <taxon>Xylaria</taxon>
    </lineage>
</organism>
<evidence type="ECO:0000313" key="2">
    <source>
        <dbReference type="Proteomes" id="UP001305414"/>
    </source>
</evidence>
<accession>A0AAN7URI3</accession>
<reference evidence="1 2" key="1">
    <citation type="submission" date="2023-10" db="EMBL/GenBank/DDBJ databases">
        <title>Draft genome sequence of Xylaria bambusicola isolate GMP-LS, the root and basal stem rot pathogen of sugarcane in Indonesia.</title>
        <authorList>
            <person name="Selvaraj P."/>
            <person name="Muralishankar V."/>
            <person name="Muruganantham S."/>
            <person name="Sp S."/>
            <person name="Haryani S."/>
            <person name="Lau K.J.X."/>
            <person name="Naqvi N.I."/>
        </authorList>
    </citation>
    <scope>NUCLEOTIDE SEQUENCE [LARGE SCALE GENOMIC DNA]</scope>
    <source>
        <strain evidence="1">GMP-LS</strain>
    </source>
</reference>
<sequence>MWVLSQPHVGICDMETRVNKQPSQTYDKEAIKALIQTLRHLFQMRPGLLVIIAGVVRNADTFQTFQDECAHSDFAVEEITFATKPMRKQKALFYAAAVPIRILRVTSGR</sequence>
<dbReference type="InterPro" id="IPR029063">
    <property type="entry name" value="SAM-dependent_MTases_sf"/>
</dbReference>